<dbReference type="PANTHER" id="PTHR10039:SF14">
    <property type="entry name" value="NACHT DOMAIN-CONTAINING PROTEIN"/>
    <property type="match status" value="1"/>
</dbReference>
<evidence type="ECO:0000256" key="1">
    <source>
        <dbReference type="ARBA" id="ARBA00022737"/>
    </source>
</evidence>
<dbReference type="Gene3D" id="1.25.40.10">
    <property type="entry name" value="Tetratricopeptide repeat domain"/>
    <property type="match status" value="1"/>
</dbReference>
<keyword evidence="1" id="KW-0677">Repeat</keyword>
<evidence type="ECO:0000313" key="4">
    <source>
        <dbReference type="Proteomes" id="UP001172102"/>
    </source>
</evidence>
<evidence type="ECO:0000313" key="3">
    <source>
        <dbReference type="EMBL" id="KAK0707743.1"/>
    </source>
</evidence>
<proteinExistence type="predicted"/>
<dbReference type="InterPro" id="IPR056884">
    <property type="entry name" value="NPHP3-like_N"/>
</dbReference>
<keyword evidence="4" id="KW-1185">Reference proteome</keyword>
<feature type="domain" description="Nephrocystin 3-like N-terminal" evidence="2">
    <location>
        <begin position="30"/>
        <end position="174"/>
    </location>
</feature>
<name>A0AA40A218_9PEZI</name>
<dbReference type="Proteomes" id="UP001172102">
    <property type="component" value="Unassembled WGS sequence"/>
</dbReference>
<organism evidence="3 4">
    <name type="scientific">Lasiosphaeris hirsuta</name>
    <dbReference type="NCBI Taxonomy" id="260670"/>
    <lineage>
        <taxon>Eukaryota</taxon>
        <taxon>Fungi</taxon>
        <taxon>Dikarya</taxon>
        <taxon>Ascomycota</taxon>
        <taxon>Pezizomycotina</taxon>
        <taxon>Sordariomycetes</taxon>
        <taxon>Sordariomycetidae</taxon>
        <taxon>Sordariales</taxon>
        <taxon>Lasiosphaeriaceae</taxon>
        <taxon>Lasiosphaeris</taxon>
    </lineage>
</organism>
<dbReference type="Pfam" id="PF24883">
    <property type="entry name" value="NPHP3_N"/>
    <property type="match status" value="1"/>
</dbReference>
<dbReference type="Pfam" id="PF13424">
    <property type="entry name" value="TPR_12"/>
    <property type="match status" value="1"/>
</dbReference>
<reference evidence="3" key="1">
    <citation type="submission" date="2023-06" db="EMBL/GenBank/DDBJ databases">
        <title>Genome-scale phylogeny and comparative genomics of the fungal order Sordariales.</title>
        <authorList>
            <consortium name="Lawrence Berkeley National Laboratory"/>
            <person name="Hensen N."/>
            <person name="Bonometti L."/>
            <person name="Westerberg I."/>
            <person name="Brannstrom I.O."/>
            <person name="Guillou S."/>
            <person name="Cros-Aarteil S."/>
            <person name="Calhoun S."/>
            <person name="Haridas S."/>
            <person name="Kuo A."/>
            <person name="Mondo S."/>
            <person name="Pangilinan J."/>
            <person name="Riley R."/>
            <person name="Labutti K."/>
            <person name="Andreopoulos B."/>
            <person name="Lipzen A."/>
            <person name="Chen C."/>
            <person name="Yanf M."/>
            <person name="Daum C."/>
            <person name="Ng V."/>
            <person name="Clum A."/>
            <person name="Steindorff A."/>
            <person name="Ohm R."/>
            <person name="Martin F."/>
            <person name="Silar P."/>
            <person name="Natvig D."/>
            <person name="Lalanne C."/>
            <person name="Gautier V."/>
            <person name="Ament-Velasquez S.L."/>
            <person name="Kruys A."/>
            <person name="Hutchinson M.I."/>
            <person name="Powell A.J."/>
            <person name="Barry K."/>
            <person name="Miller A.N."/>
            <person name="Grigoriev I.V."/>
            <person name="Debuchy R."/>
            <person name="Gladieux P."/>
            <person name="Thoren M.H."/>
            <person name="Johannesson H."/>
        </authorList>
    </citation>
    <scope>NUCLEOTIDE SEQUENCE</scope>
    <source>
        <strain evidence="3">SMH4607-1</strain>
    </source>
</reference>
<protein>
    <recommendedName>
        <fullName evidence="2">Nephrocystin 3-like N-terminal domain-containing protein</fullName>
    </recommendedName>
</protein>
<dbReference type="EMBL" id="JAUKUA010000006">
    <property type="protein sequence ID" value="KAK0707743.1"/>
    <property type="molecule type" value="Genomic_DNA"/>
</dbReference>
<dbReference type="SUPFAM" id="SSF48452">
    <property type="entry name" value="TPR-like"/>
    <property type="match status" value="1"/>
</dbReference>
<dbReference type="PANTHER" id="PTHR10039">
    <property type="entry name" value="AMELOGENIN"/>
    <property type="match status" value="1"/>
</dbReference>
<dbReference type="AlphaFoldDB" id="A0AA40A218"/>
<gene>
    <name evidence="3" type="ORF">B0H67DRAFT_588480</name>
</gene>
<comment type="caution">
    <text evidence="3">The sequence shown here is derived from an EMBL/GenBank/DDBJ whole genome shotgun (WGS) entry which is preliminary data.</text>
</comment>
<evidence type="ECO:0000259" key="2">
    <source>
        <dbReference type="Pfam" id="PF24883"/>
    </source>
</evidence>
<accession>A0AA40A218</accession>
<dbReference type="InterPro" id="IPR011990">
    <property type="entry name" value="TPR-like_helical_dom_sf"/>
</dbReference>
<sequence>MQATMDSARAEKWLSLGAVGACPSVSRAEGTCQWLVRHPTYRQWASSGCEDRPLLWIHGHQGSGKSVLAGYLQELLVAEGSNTLFYRFQRSASTTLSTPTTFASSLIWQILANPKWRPSAAGVCQQLQYLAAQFPLGPQHCAFKTIWSVAVSLLKTCRAQFTIILDALDECRFDGPPLPGTTEFVNSLRETGCKFAIFTRPEPLFVATIQHGLSIFMAEALLLPDIMTFARTSYQQLKLPDTQVEQVLEIFSSSSHGSFRWVDLSLRHLARSIPATDLASKIQTLPPTIGDLYRQSLRSNGRTLSYDELECRKGLLLMILQSQRPLRTAEIADALSLQPEGADILISRLCSPLASTFGGFFHLSHPSVREFFELLQKKNDRTLGISFSKSHDFLAEQCLSCLLGKEYGGLRRIGSYVLASYDENACIGTDAKPREGSFYDYASRFWDYHLAQTKTPSNHLLQQATTFLLSPQFAYWSEVTRQNCGQLVRVNGALTSLSTWRKSLPWESQRLLRLDEYFEKPYTSLAAALESSELERSLAWLARMSLGDFYFIRNLSDKVASTRGKVLAGLEQCLGPQHPLTLTAKSGVAYGRLYAGRMRAANRMYNEIVTKQGEIVGERSSHFLDAVLYQGQSEFYMANFATAAITMTKHSADCLTAMGPESWRYLAARWWFAQSAAYMDGQLELALQIFQFIVQKRRELFSRGDSFALVTLITLGEVQLLLGRHEEAISALEEATAWRREVYAPTNVARIDTELALATAYRAAGRAQAASKLAREMEDGAGDIRSRFERYCQLCHLKGLILADAGSVDKAINLLQDTITRAEDDQNNRALLWIRLDIAILLRRRDRDGDRDQANANFDNLVKDVSGDYDPGFPDEPDPPRLLEAAEKALILVRARKHLEARRLLDAEQLEWRRSSDFWLWVGGTFCKDLLHLEAGT</sequence>